<dbReference type="Proteomes" id="UP000234845">
    <property type="component" value="Unassembled WGS sequence"/>
</dbReference>
<feature type="domain" description="OmpR/PhoB-type" evidence="4">
    <location>
        <begin position="13"/>
        <end position="110"/>
    </location>
</feature>
<dbReference type="EMBL" id="PKLZ01000008">
    <property type="protein sequence ID" value="PLW82489.1"/>
    <property type="molecule type" value="Genomic_DNA"/>
</dbReference>
<dbReference type="InterPro" id="IPR001867">
    <property type="entry name" value="OmpR/PhoB-type_DNA-bd"/>
</dbReference>
<keyword evidence="3" id="KW-0812">Transmembrane</keyword>
<proteinExistence type="predicted"/>
<dbReference type="AlphaFoldDB" id="A0A2N5Y296"/>
<evidence type="ECO:0000313" key="6">
    <source>
        <dbReference type="Proteomes" id="UP000234845"/>
    </source>
</evidence>
<name>A0A2N5Y296_9GAMM</name>
<protein>
    <recommendedName>
        <fullName evidence="4">OmpR/PhoB-type domain-containing protein</fullName>
    </recommendedName>
</protein>
<feature type="DNA-binding region" description="OmpR/PhoB-type" evidence="2">
    <location>
        <begin position="13"/>
        <end position="110"/>
    </location>
</feature>
<dbReference type="GO" id="GO:0003677">
    <property type="term" value="F:DNA binding"/>
    <property type="evidence" value="ECO:0007669"/>
    <property type="project" value="UniProtKB-UniRule"/>
</dbReference>
<evidence type="ECO:0000313" key="5">
    <source>
        <dbReference type="EMBL" id="PLW82489.1"/>
    </source>
</evidence>
<evidence type="ECO:0000256" key="2">
    <source>
        <dbReference type="PROSITE-ProRule" id="PRU01091"/>
    </source>
</evidence>
<dbReference type="Gene3D" id="1.10.10.10">
    <property type="entry name" value="Winged helix-like DNA-binding domain superfamily/Winged helix DNA-binding domain"/>
    <property type="match status" value="1"/>
</dbReference>
<keyword evidence="6" id="KW-1185">Reference proteome</keyword>
<evidence type="ECO:0000256" key="3">
    <source>
        <dbReference type="SAM" id="Phobius"/>
    </source>
</evidence>
<keyword evidence="3" id="KW-1133">Transmembrane helix</keyword>
<dbReference type="InterPro" id="IPR036388">
    <property type="entry name" value="WH-like_DNA-bd_sf"/>
</dbReference>
<dbReference type="GO" id="GO:0006355">
    <property type="term" value="P:regulation of DNA-templated transcription"/>
    <property type="evidence" value="ECO:0007669"/>
    <property type="project" value="InterPro"/>
</dbReference>
<dbReference type="SMART" id="SM00862">
    <property type="entry name" value="Trans_reg_C"/>
    <property type="match status" value="1"/>
</dbReference>
<dbReference type="PROSITE" id="PS51755">
    <property type="entry name" value="OMPR_PHOB"/>
    <property type="match status" value="1"/>
</dbReference>
<dbReference type="CDD" id="cd00383">
    <property type="entry name" value="trans_reg_C"/>
    <property type="match status" value="1"/>
</dbReference>
<keyword evidence="3" id="KW-0472">Membrane</keyword>
<organism evidence="5 6">
    <name type="scientific">Kineobactrum sediminis</name>
    <dbReference type="NCBI Taxonomy" id="1905677"/>
    <lineage>
        <taxon>Bacteria</taxon>
        <taxon>Pseudomonadati</taxon>
        <taxon>Pseudomonadota</taxon>
        <taxon>Gammaproteobacteria</taxon>
        <taxon>Cellvibrionales</taxon>
        <taxon>Halieaceae</taxon>
        <taxon>Kineobactrum</taxon>
    </lineage>
</organism>
<evidence type="ECO:0000256" key="1">
    <source>
        <dbReference type="ARBA" id="ARBA00023125"/>
    </source>
</evidence>
<evidence type="ECO:0000259" key="4">
    <source>
        <dbReference type="PROSITE" id="PS51755"/>
    </source>
</evidence>
<accession>A0A2N5Y296</accession>
<dbReference type="SUPFAM" id="SSF46894">
    <property type="entry name" value="C-terminal effector domain of the bipartite response regulators"/>
    <property type="match status" value="1"/>
</dbReference>
<comment type="caution">
    <text evidence="5">The sequence shown here is derived from an EMBL/GenBank/DDBJ whole genome shotgun (WGS) entry which is preliminary data.</text>
</comment>
<dbReference type="InterPro" id="IPR016032">
    <property type="entry name" value="Sig_transdc_resp-reg_C-effctor"/>
</dbReference>
<feature type="transmembrane region" description="Helical" evidence="3">
    <location>
        <begin position="133"/>
        <end position="152"/>
    </location>
</feature>
<keyword evidence="1 2" id="KW-0238">DNA-binding</keyword>
<dbReference type="GO" id="GO:0000160">
    <property type="term" value="P:phosphorelay signal transduction system"/>
    <property type="evidence" value="ECO:0007669"/>
    <property type="project" value="InterPro"/>
</dbReference>
<reference evidence="6" key="1">
    <citation type="submission" date="2017-11" db="EMBL/GenBank/DDBJ databases">
        <title>The draft genome sequence of Chromatocurvus sp. F02.</title>
        <authorList>
            <person name="Du Z.-J."/>
            <person name="Chang Y.-Q."/>
        </authorList>
    </citation>
    <scope>NUCLEOTIDE SEQUENCE [LARGE SCALE GENOMIC DNA]</scope>
    <source>
        <strain evidence="6">F02</strain>
    </source>
</reference>
<gene>
    <name evidence="5" type="ORF">CWI75_12115</name>
</gene>
<dbReference type="Pfam" id="PF00486">
    <property type="entry name" value="Trans_reg_C"/>
    <property type="match status" value="1"/>
</dbReference>
<sequence length="175" mass="19234">MYRRGCGRDCGMSQQVRFGDWSFCPDSYVLERSGVSVVLEPRVARLLECFLANPGELLTHQQLTIAVWDGRVVSVDAIRRAVSSLRHALAADGTDKCITTVLKRGYIAHFPPPTITAPQPPSGLHRLARARPVLLLGILLIVLVLVAFGAWMSRSVIMDDPAITTLKPPRGEGKY</sequence>